<feature type="compositionally biased region" description="Basic and acidic residues" evidence="1">
    <location>
        <begin position="1"/>
        <end position="20"/>
    </location>
</feature>
<proteinExistence type="predicted"/>
<evidence type="ECO:0000259" key="3">
    <source>
        <dbReference type="Pfam" id="PF13845"/>
    </source>
</evidence>
<evidence type="ECO:0000313" key="4">
    <source>
        <dbReference type="EMBL" id="VFA88828.1"/>
    </source>
</evidence>
<dbReference type="InterPro" id="IPR026004">
    <property type="entry name" value="Septum_form"/>
</dbReference>
<feature type="domain" description="Septum formation-related" evidence="3">
    <location>
        <begin position="128"/>
        <end position="358"/>
    </location>
</feature>
<sequence length="422" mass="44101">MNTPDPDRARRAPDESDPGHAAETAPIAESVPTDDFAPVDPSGTHEPHPDTDGDAHGATVAAGTPARSSGRRIGRNPVLVVLVAIVVGAIAAGGVAYAAGVFDDSGSVGGSDIGERKLVQNAFTQSVAGDCLDWPEGDPGNPSKVGCEHKHRFEVAGGIDTSLIPSSEFGEDAPWPGPERFAAIRDEQCPIVVDQYLDGRLDPQGRFAVGMMYPSQDQWGKGARELRCGIQENGPDGLPAQFSGRVADQNQSFVWPEGTCIGIDPEDRSPTGFPVNCAEPHAFQTTGIVDLAVRFGDRMSDKPWPPTGAQNSYLESICPKQAERFAGGADKLDQTTLNVQWSVLSEPSWLAGSRKVVCYLGLPDKRGGFATLVGDAKEGTLLINGKAPVPPPAAPPGRALPTPVPLPPGIAPNPAEVPAPAG</sequence>
<comment type="caution">
    <text evidence="4">The sequence shown here is derived from an EMBL/GenBank/DDBJ whole genome shotgun (WGS) entry which is preliminary data.</text>
</comment>
<feature type="compositionally biased region" description="Basic and acidic residues" evidence="1">
    <location>
        <begin position="43"/>
        <end position="55"/>
    </location>
</feature>
<reference evidence="4 5" key="1">
    <citation type="submission" date="2019-02" db="EMBL/GenBank/DDBJ databases">
        <authorList>
            <consortium name="Pathogen Informatics"/>
        </authorList>
    </citation>
    <scope>NUCLEOTIDE SEQUENCE [LARGE SCALE GENOMIC DNA]</scope>
    <source>
        <strain evidence="4 5">3012STDY6756503</strain>
    </source>
</reference>
<dbReference type="Pfam" id="PF13845">
    <property type="entry name" value="Septum_form"/>
    <property type="match status" value="1"/>
</dbReference>
<keyword evidence="2" id="KW-1133">Transmembrane helix</keyword>
<dbReference type="Proteomes" id="UP000360750">
    <property type="component" value="Unassembled WGS sequence"/>
</dbReference>
<feature type="compositionally biased region" description="Pro residues" evidence="1">
    <location>
        <begin position="402"/>
        <end position="422"/>
    </location>
</feature>
<protein>
    <submittedName>
        <fullName evidence="4">Uncharacterized membrane protein Rv3835/MT3943</fullName>
    </submittedName>
</protein>
<dbReference type="EMBL" id="CAACYD010000006">
    <property type="protein sequence ID" value="VFA88828.1"/>
    <property type="molecule type" value="Genomic_DNA"/>
</dbReference>
<dbReference type="AlphaFoldDB" id="A0ABD7V3E6"/>
<feature type="transmembrane region" description="Helical" evidence="2">
    <location>
        <begin position="77"/>
        <end position="99"/>
    </location>
</feature>
<evidence type="ECO:0000256" key="2">
    <source>
        <dbReference type="SAM" id="Phobius"/>
    </source>
</evidence>
<evidence type="ECO:0000313" key="5">
    <source>
        <dbReference type="Proteomes" id="UP000360750"/>
    </source>
</evidence>
<organism evidence="4 5">
    <name type="scientific">Gordonia paraffinivorans</name>
    <dbReference type="NCBI Taxonomy" id="175628"/>
    <lineage>
        <taxon>Bacteria</taxon>
        <taxon>Bacillati</taxon>
        <taxon>Actinomycetota</taxon>
        <taxon>Actinomycetes</taxon>
        <taxon>Mycobacteriales</taxon>
        <taxon>Gordoniaceae</taxon>
        <taxon>Gordonia</taxon>
    </lineage>
</organism>
<gene>
    <name evidence="4" type="ORF">NCTC8139_02384</name>
</gene>
<dbReference type="GeneID" id="60750387"/>
<feature type="region of interest" description="Disordered" evidence="1">
    <location>
        <begin position="387"/>
        <end position="422"/>
    </location>
</feature>
<evidence type="ECO:0000256" key="1">
    <source>
        <dbReference type="SAM" id="MobiDB-lite"/>
    </source>
</evidence>
<dbReference type="RefSeq" id="WP_040527442.1">
    <property type="nucleotide sequence ID" value="NZ_CAACYD010000006.1"/>
</dbReference>
<keyword evidence="2" id="KW-0472">Membrane</keyword>
<keyword evidence="2" id="KW-0812">Transmembrane</keyword>
<accession>A0ABD7V3E6</accession>
<feature type="region of interest" description="Disordered" evidence="1">
    <location>
        <begin position="1"/>
        <end position="71"/>
    </location>
</feature>
<name>A0ABD7V3E6_9ACTN</name>